<reference evidence="2" key="1">
    <citation type="submission" date="2020-11" db="EMBL/GenBank/DDBJ databases">
        <title>Gallibacterium anatis 1637, full genome, WGS.</title>
        <authorList>
            <person name="Laishevtcev A.I."/>
            <person name="Yakimova E.A."/>
            <person name="Petkovich D."/>
            <person name="Stepanova T.V."/>
            <person name="Kalendr R.S."/>
            <person name="Rubalsky E.O."/>
            <person name="Zulkarneev E.R."/>
            <person name="Aleshkin A.V."/>
        </authorList>
    </citation>
    <scope>NUCLEOTIDE SEQUENCE</scope>
    <source>
        <strain evidence="2">1637</strain>
    </source>
</reference>
<proteinExistence type="predicted"/>
<dbReference type="AlphaFoldDB" id="A0A930UXC9"/>
<protein>
    <submittedName>
        <fullName evidence="2">Uncharacterized protein</fullName>
    </submittedName>
</protein>
<sequence>MIATDSQDRSATGGRDVVGADRVATSTSERITEIIDVLDLGDGQNTLSVTGKCSALITLVAKMWIPFGQVSLKIAVSG</sequence>
<organism evidence="2">
    <name type="scientific">Gallibacterium anatis</name>
    <dbReference type="NCBI Taxonomy" id="750"/>
    <lineage>
        <taxon>Bacteria</taxon>
        <taxon>Pseudomonadati</taxon>
        <taxon>Pseudomonadota</taxon>
        <taxon>Gammaproteobacteria</taxon>
        <taxon>Pasteurellales</taxon>
        <taxon>Pasteurellaceae</taxon>
        <taxon>Gallibacterium</taxon>
    </lineage>
</organism>
<name>A0A930UXC9_9PAST</name>
<dbReference type="EMBL" id="JADION010000041">
    <property type="protein sequence ID" value="MBF4102961.1"/>
    <property type="molecule type" value="Genomic_DNA"/>
</dbReference>
<feature type="region of interest" description="Disordered" evidence="1">
    <location>
        <begin position="1"/>
        <end position="22"/>
    </location>
</feature>
<gene>
    <name evidence="2" type="ORF">INT80_12415</name>
</gene>
<accession>A0A930UXC9</accession>
<evidence type="ECO:0000256" key="1">
    <source>
        <dbReference type="SAM" id="MobiDB-lite"/>
    </source>
</evidence>
<comment type="caution">
    <text evidence="2">The sequence shown here is derived from an EMBL/GenBank/DDBJ whole genome shotgun (WGS) entry which is preliminary data.</text>
</comment>
<evidence type="ECO:0000313" key="2">
    <source>
        <dbReference type="EMBL" id="MBF4102961.1"/>
    </source>
</evidence>